<keyword evidence="2" id="KW-1185">Reference proteome</keyword>
<evidence type="ECO:0000313" key="2">
    <source>
        <dbReference type="Proteomes" id="UP000629098"/>
    </source>
</evidence>
<proteinExistence type="predicted"/>
<protein>
    <submittedName>
        <fullName evidence="1">Uncharacterized protein</fullName>
    </submittedName>
</protein>
<dbReference type="RefSeq" id="WP_190826459.1">
    <property type="nucleotide sequence ID" value="NZ_CAWPPI010000036.1"/>
</dbReference>
<dbReference type="EMBL" id="JACXAE010000036">
    <property type="protein sequence ID" value="MBD2772168.1"/>
    <property type="molecule type" value="Genomic_DNA"/>
</dbReference>
<name>A0A8J6XRB7_9CYAN</name>
<sequence length="48" mass="5199">MSVALSSDVLQDDVAVTVARVIASANKRARELNVDVKADKCLPHKNHL</sequence>
<dbReference type="Proteomes" id="UP000629098">
    <property type="component" value="Unassembled WGS sequence"/>
</dbReference>
<reference evidence="1" key="1">
    <citation type="submission" date="2020-09" db="EMBL/GenBank/DDBJ databases">
        <title>Iningainema tapete sp. nov. (Scytonemataceae, Cyanobacteria) from greenhouses in central Florida (USA) produces two types of nodularin with biosynthetic potential for microcystin-LR and anabaenopeptins.</title>
        <authorList>
            <person name="Berthold D.E."/>
            <person name="Lefler F.W."/>
            <person name="Huang I.-S."/>
            <person name="Abdulla H."/>
            <person name="Zimba P.V."/>
            <person name="Laughinghouse H.D. IV."/>
        </authorList>
    </citation>
    <scope>NUCLEOTIDE SEQUENCE</scope>
    <source>
        <strain evidence="1">BLCCT55</strain>
    </source>
</reference>
<organism evidence="1 2">
    <name type="scientific">Iningainema tapete BLCC-T55</name>
    <dbReference type="NCBI Taxonomy" id="2748662"/>
    <lineage>
        <taxon>Bacteria</taxon>
        <taxon>Bacillati</taxon>
        <taxon>Cyanobacteriota</taxon>
        <taxon>Cyanophyceae</taxon>
        <taxon>Nostocales</taxon>
        <taxon>Scytonemataceae</taxon>
        <taxon>Iningainema tapete</taxon>
    </lineage>
</organism>
<accession>A0A8J6XRB7</accession>
<comment type="caution">
    <text evidence="1">The sequence shown here is derived from an EMBL/GenBank/DDBJ whole genome shotgun (WGS) entry which is preliminary data.</text>
</comment>
<gene>
    <name evidence="1" type="ORF">ICL16_08760</name>
</gene>
<evidence type="ECO:0000313" key="1">
    <source>
        <dbReference type="EMBL" id="MBD2772168.1"/>
    </source>
</evidence>
<dbReference type="AlphaFoldDB" id="A0A8J6XRB7"/>